<accession>A0A426S4R6</accession>
<evidence type="ECO:0000313" key="2">
    <source>
        <dbReference type="Proteomes" id="UP000276379"/>
    </source>
</evidence>
<dbReference type="RefSeq" id="WP_125214074.1">
    <property type="nucleotide sequence ID" value="NZ_PDES01000009.1"/>
</dbReference>
<keyword evidence="2" id="KW-1185">Reference proteome</keyword>
<dbReference type="EMBL" id="PDES01000009">
    <property type="protein sequence ID" value="RRQ84689.1"/>
    <property type="molecule type" value="Genomic_DNA"/>
</dbReference>
<comment type="caution">
    <text evidence="1">The sequence shown here is derived from an EMBL/GenBank/DDBJ whole genome shotgun (WGS) entry which is preliminary data.</text>
</comment>
<gene>
    <name evidence="1" type="ORF">CQW44_21775</name>
</gene>
<dbReference type="InterPro" id="IPR023228">
    <property type="entry name" value="SAM_OH_AdoTrfase_N_sf"/>
</dbReference>
<protein>
    <submittedName>
        <fullName evidence="1">Uncharacterized protein</fullName>
    </submittedName>
</protein>
<proteinExistence type="predicted"/>
<reference evidence="1 2" key="1">
    <citation type="submission" date="2017-10" db="EMBL/GenBank/DDBJ databases">
        <title>Draft genome of actinobacteria isolated from guarana (Paullinia cupana (Mart.) Ducke.</title>
        <authorList>
            <person name="Siqueira K.A."/>
            <person name="Liotti R.G."/>
            <person name="Mendes T.A."/>
            <person name="Soares M.A."/>
        </authorList>
    </citation>
    <scope>NUCLEOTIDE SEQUENCE [LARGE SCALE GENOMIC DNA]</scope>
    <source>
        <strain evidence="1 2">199</strain>
    </source>
</reference>
<sequence>MSVKRIVVVSDCTDVAFVEMRSSIFRAAEAYAPDARVQIEPLVPVQPYSVLNAGFMVRLVAEISTPDTMIMFIMNSIRERTERIIGRTEKHGFVFEGTNTGAVGWLIEEFGVAECYEVHDPGFVPFGGKFVHGPAVGQFAAGRPMAEIGTPFPVEKICRTLPGEGTIVHVDNFGNAKFPLRDQSFEYGDELVVEVGGEVFEAVYWKRMMELEDGTWVVYPGSSFDLHEFGEVRGKGLLPYGVGAGAQISVKRA</sequence>
<dbReference type="Proteomes" id="UP000276379">
    <property type="component" value="Unassembled WGS sequence"/>
</dbReference>
<dbReference type="Gene3D" id="3.40.50.10790">
    <property type="entry name" value="S-adenosyl-l-methionine hydroxide adenosyltransferase, N-terminal"/>
    <property type="match status" value="1"/>
</dbReference>
<name>A0A426S4R6_9ACTN</name>
<dbReference type="AlphaFoldDB" id="A0A426S4R6"/>
<dbReference type="InterPro" id="IPR023227">
    <property type="entry name" value="SAM_OH_AdoTrfase_C_sf"/>
</dbReference>
<organism evidence="1 2">
    <name type="scientific">Streptomyces griseofuscus</name>
    <dbReference type="NCBI Taxonomy" id="146922"/>
    <lineage>
        <taxon>Bacteria</taxon>
        <taxon>Bacillati</taxon>
        <taxon>Actinomycetota</taxon>
        <taxon>Actinomycetes</taxon>
        <taxon>Kitasatosporales</taxon>
        <taxon>Streptomycetaceae</taxon>
        <taxon>Streptomyces</taxon>
    </lineage>
</organism>
<evidence type="ECO:0000313" key="1">
    <source>
        <dbReference type="EMBL" id="RRQ84689.1"/>
    </source>
</evidence>
<dbReference type="Gene3D" id="2.40.30.90">
    <property type="entry name" value="Bacterial fluorinating enzyme like"/>
    <property type="match status" value="1"/>
</dbReference>